<dbReference type="PANTHER" id="PTHR45756">
    <property type="entry name" value="PALMITOYLTRANSFERASE"/>
    <property type="match status" value="1"/>
</dbReference>
<name>A0A0A1TY21_ENTIV</name>
<dbReference type="GeneID" id="14885292"/>
<dbReference type="InterPro" id="IPR011009">
    <property type="entry name" value="Kinase-like_dom_sf"/>
</dbReference>
<dbReference type="PROSITE" id="PS50011">
    <property type="entry name" value="PROTEIN_KINASE_DOM"/>
    <property type="match status" value="1"/>
</dbReference>
<dbReference type="GO" id="GO:0005524">
    <property type="term" value="F:ATP binding"/>
    <property type="evidence" value="ECO:0007669"/>
    <property type="project" value="InterPro"/>
</dbReference>
<protein>
    <submittedName>
        <fullName evidence="2">Tyrosine kinase, putative</fullName>
    </submittedName>
</protein>
<feature type="non-terminal residue" evidence="2">
    <location>
        <position position="1"/>
    </location>
</feature>
<gene>
    <name evidence="2" type="ORF">EIN_035830</name>
</gene>
<dbReference type="KEGG" id="eiv:EIN_035830"/>
<keyword evidence="2" id="KW-0418">Kinase</keyword>
<accession>A0A0A1TY21</accession>
<evidence type="ECO:0000259" key="1">
    <source>
        <dbReference type="PROSITE" id="PS50011"/>
    </source>
</evidence>
<sequence>MAPELLTREKYKKPADIYSLGVTMFECFMWKEAYKGKIFKFPWGIAEFVVSGKRLKNEGNIPANLFEIIEEAWLQDQKLRCKIQNVVEWLQEVFEEEKMSPDNINEKLSDETQL</sequence>
<dbReference type="Proteomes" id="UP000014680">
    <property type="component" value="Unassembled WGS sequence"/>
</dbReference>
<dbReference type="InterPro" id="IPR000719">
    <property type="entry name" value="Prot_kinase_dom"/>
</dbReference>
<dbReference type="AlphaFoldDB" id="A0A0A1TY21"/>
<evidence type="ECO:0000313" key="2">
    <source>
        <dbReference type="EMBL" id="ELP86316.1"/>
    </source>
</evidence>
<organism evidence="2 3">
    <name type="scientific">Entamoeba invadens IP1</name>
    <dbReference type="NCBI Taxonomy" id="370355"/>
    <lineage>
        <taxon>Eukaryota</taxon>
        <taxon>Amoebozoa</taxon>
        <taxon>Evosea</taxon>
        <taxon>Archamoebae</taxon>
        <taxon>Mastigamoebida</taxon>
        <taxon>Entamoebidae</taxon>
        <taxon>Entamoeba</taxon>
    </lineage>
</organism>
<keyword evidence="3" id="KW-1185">Reference proteome</keyword>
<feature type="domain" description="Protein kinase" evidence="1">
    <location>
        <begin position="1"/>
        <end position="94"/>
    </location>
</feature>
<dbReference type="RefSeq" id="XP_004185662.1">
    <property type="nucleotide sequence ID" value="XM_004185614.1"/>
</dbReference>
<reference evidence="2 3" key="1">
    <citation type="submission" date="2012-10" db="EMBL/GenBank/DDBJ databases">
        <authorList>
            <person name="Zafar N."/>
            <person name="Inman J."/>
            <person name="Hall N."/>
            <person name="Lorenzi H."/>
            <person name="Caler E."/>
        </authorList>
    </citation>
    <scope>NUCLEOTIDE SEQUENCE [LARGE SCALE GENOMIC DNA]</scope>
    <source>
        <strain evidence="2 3">IP1</strain>
    </source>
</reference>
<dbReference type="GO" id="GO:0004672">
    <property type="term" value="F:protein kinase activity"/>
    <property type="evidence" value="ECO:0007669"/>
    <property type="project" value="InterPro"/>
</dbReference>
<dbReference type="InterPro" id="IPR001245">
    <property type="entry name" value="Ser-Thr/Tyr_kinase_cat_dom"/>
</dbReference>
<dbReference type="PANTHER" id="PTHR45756:SF1">
    <property type="entry name" value="PROTEIN KINASE DOMAIN CONTAINING PROTEIN"/>
    <property type="match status" value="1"/>
</dbReference>
<dbReference type="OrthoDB" id="10261027at2759"/>
<dbReference type="Pfam" id="PF07714">
    <property type="entry name" value="PK_Tyr_Ser-Thr"/>
    <property type="match status" value="1"/>
</dbReference>
<keyword evidence="2" id="KW-0808">Transferase</keyword>
<dbReference type="Gene3D" id="1.10.510.10">
    <property type="entry name" value="Transferase(Phosphotransferase) domain 1"/>
    <property type="match status" value="1"/>
</dbReference>
<dbReference type="SUPFAM" id="SSF56112">
    <property type="entry name" value="Protein kinase-like (PK-like)"/>
    <property type="match status" value="1"/>
</dbReference>
<dbReference type="EMBL" id="KB206993">
    <property type="protein sequence ID" value="ELP86316.1"/>
    <property type="molecule type" value="Genomic_DNA"/>
</dbReference>
<proteinExistence type="predicted"/>
<dbReference type="InterPro" id="IPR053215">
    <property type="entry name" value="TKL_Ser/Thr_kinase"/>
</dbReference>
<dbReference type="VEuPathDB" id="AmoebaDB:EIN_035830"/>
<evidence type="ECO:0000313" key="3">
    <source>
        <dbReference type="Proteomes" id="UP000014680"/>
    </source>
</evidence>